<dbReference type="PANTHER" id="PTHR11069">
    <property type="entry name" value="GLUCOSYLCERAMIDASE"/>
    <property type="match status" value="1"/>
</dbReference>
<comment type="caution">
    <text evidence="7">The sequence shown here is derived from an EMBL/GenBank/DDBJ whole genome shotgun (WGS) entry which is preliminary data.</text>
</comment>
<evidence type="ECO:0000259" key="5">
    <source>
        <dbReference type="Pfam" id="PF02055"/>
    </source>
</evidence>
<accession>A0ABQ5MJ19</accession>
<dbReference type="Gene3D" id="3.20.20.80">
    <property type="entry name" value="Glycosidases"/>
    <property type="match status" value="1"/>
</dbReference>
<evidence type="ECO:0000313" key="7">
    <source>
        <dbReference type="EMBL" id="GLB49399.1"/>
    </source>
</evidence>
<proteinExistence type="inferred from homology"/>
<dbReference type="InterPro" id="IPR017853">
    <property type="entry name" value="GH"/>
</dbReference>
<evidence type="ECO:0000313" key="8">
    <source>
        <dbReference type="Proteomes" id="UP001143543"/>
    </source>
</evidence>
<dbReference type="Gene3D" id="2.60.40.1180">
    <property type="entry name" value="Golgi alpha-mannosidase II"/>
    <property type="match status" value="1"/>
</dbReference>
<dbReference type="Proteomes" id="UP001143543">
    <property type="component" value="Unassembled WGS sequence"/>
</dbReference>
<name>A0ABQ5MJ19_9FLAO</name>
<keyword evidence="3 4" id="KW-0378">Hydrolase</keyword>
<dbReference type="InterPro" id="IPR033453">
    <property type="entry name" value="Glyco_hydro_30_TIM-barrel"/>
</dbReference>
<evidence type="ECO:0000256" key="2">
    <source>
        <dbReference type="ARBA" id="ARBA00022729"/>
    </source>
</evidence>
<feature type="domain" description="Glycosyl hydrolase family 30 TIM-barrel" evidence="5">
    <location>
        <begin position="85"/>
        <end position="416"/>
    </location>
</feature>
<dbReference type="InterPro" id="IPR033452">
    <property type="entry name" value="GH30_C"/>
</dbReference>
<dbReference type="Pfam" id="PF02055">
    <property type="entry name" value="Glyco_hydro_30"/>
    <property type="match status" value="1"/>
</dbReference>
<comment type="similarity">
    <text evidence="1 4">Belongs to the glycosyl hydrolase 30 family.</text>
</comment>
<dbReference type="PANTHER" id="PTHR11069:SF23">
    <property type="entry name" value="LYSOSOMAL ACID GLUCOSYLCERAMIDASE"/>
    <property type="match status" value="1"/>
</dbReference>
<dbReference type="PRINTS" id="PR00843">
    <property type="entry name" value="GLHYDRLASE30"/>
</dbReference>
<evidence type="ECO:0000256" key="3">
    <source>
        <dbReference type="ARBA" id="ARBA00022801"/>
    </source>
</evidence>
<keyword evidence="4" id="KW-0326">Glycosidase</keyword>
<keyword evidence="2" id="KW-0732">Signal</keyword>
<protein>
    <submittedName>
        <fullName evidence="7">Glucosylceramidase</fullName>
    </submittedName>
</protein>
<dbReference type="PROSITE" id="PS51257">
    <property type="entry name" value="PROKAR_LIPOPROTEIN"/>
    <property type="match status" value="1"/>
</dbReference>
<sequence length="484" mass="52985">MRKIQYTLATVLLGTLLSCSDNDKPYYPPPSSNTNGNEVGTAQIWVTSGDKSRLISAQDNLSIIDNTTTNYPSITVDQTLQFQEIEGFGAALTGSSAYVINQLSGSQKSALLQNLFDAESGIGINYVRLTIGASDFSLSDFTYDDMPSGQTDVNLNNFSIAPDMVNIVPVLQNMLAINSDIKFVGSPWSAPAWMKTNQSLYGGKLQTQYYDVYANYLRNYIDAYASNGITIDAITPQNEPLHESGYPTMRMEANEQANFIKSSLGPLFTNNGITTKIIAYDHNFDRADYPLEVLNDADANQYISGSAFHAYAGDASAMSQVHNSYPDKGLYFTEISGGEWSTDFTGNLNWYVRNILIASVNNWSKNVLFWNLALNENHGPTNNGCEDCRGVVTVASSGDVTLNEEYYAIGHFSKFVAPGAHRISSTTFDSSTGLYNVAFVNPDGTKVLVVLNESPSAKTFSTIVGENRFDCTLPQESVATITWE</sequence>
<dbReference type="RefSeq" id="WP_281765037.1">
    <property type="nucleotide sequence ID" value="NZ_BRVO01000002.1"/>
</dbReference>
<dbReference type="Pfam" id="PF17189">
    <property type="entry name" value="Glyco_hydro_30C"/>
    <property type="match status" value="1"/>
</dbReference>
<keyword evidence="8" id="KW-1185">Reference proteome</keyword>
<dbReference type="EMBL" id="BRVO01000002">
    <property type="protein sequence ID" value="GLB49399.1"/>
    <property type="molecule type" value="Genomic_DNA"/>
</dbReference>
<evidence type="ECO:0000256" key="1">
    <source>
        <dbReference type="ARBA" id="ARBA00005382"/>
    </source>
</evidence>
<organism evidence="7 8">
    <name type="scientific">Neptunitalea lumnitzerae</name>
    <dbReference type="NCBI Taxonomy" id="2965509"/>
    <lineage>
        <taxon>Bacteria</taxon>
        <taxon>Pseudomonadati</taxon>
        <taxon>Bacteroidota</taxon>
        <taxon>Flavobacteriia</taxon>
        <taxon>Flavobacteriales</taxon>
        <taxon>Flavobacteriaceae</taxon>
        <taxon>Neptunitalea</taxon>
    </lineage>
</organism>
<feature type="domain" description="Glycosyl hydrolase family 30 beta sandwich" evidence="6">
    <location>
        <begin position="419"/>
        <end position="481"/>
    </location>
</feature>
<dbReference type="InterPro" id="IPR001139">
    <property type="entry name" value="Glyco_hydro_30"/>
</dbReference>
<gene>
    <name evidence="7" type="ORF">Y10_17670</name>
</gene>
<dbReference type="SUPFAM" id="SSF51011">
    <property type="entry name" value="Glycosyl hydrolase domain"/>
    <property type="match status" value="1"/>
</dbReference>
<dbReference type="InterPro" id="IPR013780">
    <property type="entry name" value="Glyco_hydro_b"/>
</dbReference>
<evidence type="ECO:0000256" key="4">
    <source>
        <dbReference type="RuleBase" id="RU361188"/>
    </source>
</evidence>
<reference evidence="7" key="1">
    <citation type="submission" date="2022-07" db="EMBL/GenBank/DDBJ databases">
        <title>Taxonomy of Novel Oxalotrophic and Methylotrophic Bacteria.</title>
        <authorList>
            <person name="Sahin N."/>
            <person name="Tani A."/>
        </authorList>
    </citation>
    <scope>NUCLEOTIDE SEQUENCE</scope>
    <source>
        <strain evidence="7">Y10</strain>
    </source>
</reference>
<evidence type="ECO:0000259" key="6">
    <source>
        <dbReference type="Pfam" id="PF17189"/>
    </source>
</evidence>
<dbReference type="SUPFAM" id="SSF51445">
    <property type="entry name" value="(Trans)glycosidases"/>
    <property type="match status" value="1"/>
</dbReference>